<dbReference type="eggNOG" id="COG0456">
    <property type="taxonomic scope" value="Bacteria"/>
</dbReference>
<organism evidence="1 2">
    <name type="scientific">Weissella halotolerans DSM 20190</name>
    <dbReference type="NCBI Taxonomy" id="1123500"/>
    <lineage>
        <taxon>Bacteria</taxon>
        <taxon>Bacillati</taxon>
        <taxon>Bacillota</taxon>
        <taxon>Bacilli</taxon>
        <taxon>Lactobacillales</taxon>
        <taxon>Lactobacillaceae</taxon>
        <taxon>Weissella</taxon>
    </lineage>
</organism>
<dbReference type="OrthoDB" id="2189687at2"/>
<dbReference type="EMBL" id="JQAX01000001">
    <property type="protein sequence ID" value="KRN33376.1"/>
    <property type="molecule type" value="Genomic_DNA"/>
</dbReference>
<evidence type="ECO:0000313" key="2">
    <source>
        <dbReference type="Proteomes" id="UP000051296"/>
    </source>
</evidence>
<dbReference type="InParanoid" id="A0A0R2FYV5"/>
<proteinExistence type="predicted"/>
<keyword evidence="2" id="KW-1185">Reference proteome</keyword>
<dbReference type="FunCoup" id="A0A0R2FYV5">
    <property type="interactions" value="14"/>
</dbReference>
<sequence length="123" mass="14254">MLVNVKKDQPKIAIGLLSYLPAFHKFAAAQQEYAWYQADSKRDLLLWQDEATHHMTALVGIEEAYHTIVVRLIVVGAEVPRNRRRAVRQVVLDALQQQYPNQVIMGTMTTQKMITRWRQQDHG</sequence>
<protein>
    <recommendedName>
        <fullName evidence="3">Reductase</fullName>
    </recommendedName>
</protein>
<dbReference type="RefSeq" id="WP_022791131.1">
    <property type="nucleotide sequence ID" value="NZ_ATUU01000001.1"/>
</dbReference>
<gene>
    <name evidence="1" type="ORF">IV68_GL000174</name>
</gene>
<name>A0A0R2FYV5_9LACO</name>
<dbReference type="AlphaFoldDB" id="A0A0R2FYV5"/>
<evidence type="ECO:0000313" key="1">
    <source>
        <dbReference type="EMBL" id="KRN33376.1"/>
    </source>
</evidence>
<dbReference type="Proteomes" id="UP000051296">
    <property type="component" value="Unassembled WGS sequence"/>
</dbReference>
<dbReference type="STRING" id="1123500.GCA_000420365_00329"/>
<reference evidence="1 2" key="1">
    <citation type="journal article" date="2015" name="Genome Announc.">
        <title>Expanding the biotechnology potential of lactobacilli through comparative genomics of 213 strains and associated genera.</title>
        <authorList>
            <person name="Sun Z."/>
            <person name="Harris H.M."/>
            <person name="McCann A."/>
            <person name="Guo C."/>
            <person name="Argimon S."/>
            <person name="Zhang W."/>
            <person name="Yang X."/>
            <person name="Jeffery I.B."/>
            <person name="Cooney J.C."/>
            <person name="Kagawa T.F."/>
            <person name="Liu W."/>
            <person name="Song Y."/>
            <person name="Salvetti E."/>
            <person name="Wrobel A."/>
            <person name="Rasinkangas P."/>
            <person name="Parkhill J."/>
            <person name="Rea M.C."/>
            <person name="O'Sullivan O."/>
            <person name="Ritari J."/>
            <person name="Douillard F.P."/>
            <person name="Paul Ross R."/>
            <person name="Yang R."/>
            <person name="Briner A.E."/>
            <person name="Felis G.E."/>
            <person name="de Vos W.M."/>
            <person name="Barrangou R."/>
            <person name="Klaenhammer T.R."/>
            <person name="Caufield P.W."/>
            <person name="Cui Y."/>
            <person name="Zhang H."/>
            <person name="O'Toole P.W."/>
        </authorList>
    </citation>
    <scope>NUCLEOTIDE SEQUENCE [LARGE SCALE GENOMIC DNA]</scope>
    <source>
        <strain evidence="1 2">DSM 20190</strain>
    </source>
</reference>
<accession>A0A0R2FYV5</accession>
<evidence type="ECO:0008006" key="3">
    <source>
        <dbReference type="Google" id="ProtNLM"/>
    </source>
</evidence>
<comment type="caution">
    <text evidence="1">The sequence shown here is derived from an EMBL/GenBank/DDBJ whole genome shotgun (WGS) entry which is preliminary data.</text>
</comment>
<dbReference type="PATRIC" id="fig|1123500.6.peg.172"/>